<evidence type="ECO:0000256" key="1">
    <source>
        <dbReference type="ARBA" id="ARBA00001782"/>
    </source>
</evidence>
<dbReference type="PATRIC" id="fig|1423816.3.peg.114"/>
<comment type="similarity">
    <text evidence="6 10 11">Belongs to the ribulose-phosphate 3-epimerase family.</text>
</comment>
<keyword evidence="13" id="KW-0170">Cobalt</keyword>
<dbReference type="PANTHER" id="PTHR11749">
    <property type="entry name" value="RIBULOSE-5-PHOSPHATE-3-EPIMERASE"/>
    <property type="match status" value="1"/>
</dbReference>
<comment type="cofactor">
    <cofactor evidence="3">
        <name>Co(2+)</name>
        <dbReference type="ChEBI" id="CHEBI:48828"/>
    </cofactor>
</comment>
<feature type="binding site" evidence="10 13">
    <location>
        <position position="51"/>
    </location>
    <ligand>
        <name>a divalent metal cation</name>
        <dbReference type="ChEBI" id="CHEBI:60240"/>
    </ligand>
</feature>
<evidence type="ECO:0000313" key="16">
    <source>
        <dbReference type="Proteomes" id="UP000051984"/>
    </source>
</evidence>
<keyword evidence="13" id="KW-0464">Manganese</keyword>
<dbReference type="GO" id="GO:0006098">
    <property type="term" value="P:pentose-phosphate shunt"/>
    <property type="evidence" value="ECO:0007669"/>
    <property type="project" value="UniProtKB-UniRule"/>
</dbReference>
<evidence type="ECO:0000256" key="10">
    <source>
        <dbReference type="HAMAP-Rule" id="MF_02227"/>
    </source>
</evidence>
<comment type="cofactor">
    <cofactor evidence="5">
        <name>Fe(2+)</name>
        <dbReference type="ChEBI" id="CHEBI:29033"/>
    </cofactor>
</comment>
<dbReference type="HAMAP" id="MF_02227">
    <property type="entry name" value="RPE"/>
    <property type="match status" value="1"/>
</dbReference>
<dbReference type="NCBIfam" id="NF004076">
    <property type="entry name" value="PRK05581.1-4"/>
    <property type="match status" value="1"/>
</dbReference>
<comment type="caution">
    <text evidence="15">The sequence shown here is derived from an EMBL/GenBank/DDBJ whole genome shotgun (WGS) entry which is preliminary data.</text>
</comment>
<evidence type="ECO:0000256" key="5">
    <source>
        <dbReference type="ARBA" id="ARBA00001954"/>
    </source>
</evidence>
<comment type="pathway">
    <text evidence="10">Carbohydrate degradation.</text>
</comment>
<dbReference type="InterPro" id="IPR000056">
    <property type="entry name" value="Ribul_P_3_epim-like"/>
</dbReference>
<sequence>MRGPAFNRASSRSHGGIPMKIAPSILSADFAHLARDVERVEKAGADLLHVDVMDGHFVGNLTFGPLVVQALRPVTNLPLEVHLMVSDPGVWAPEFAEAGADTILVHEEATSHLYGVLQHIHAAGVRAGVVVNPGTSLSSLDEVLPLVDQVLVMTVNPGFGGQKFLTPMVDKVARLHKIRQERDLHFDIEVDGGINDETVKVAAAAGTDIFVAGSYVFGAPNVGDAITALREAVK</sequence>
<dbReference type="PIRSF" id="PIRSF001461">
    <property type="entry name" value="RPE"/>
    <property type="match status" value="1"/>
</dbReference>
<evidence type="ECO:0000256" key="8">
    <source>
        <dbReference type="ARBA" id="ARBA00022723"/>
    </source>
</evidence>
<feature type="active site" description="Proton acceptor" evidence="10 12">
    <location>
        <position position="51"/>
    </location>
</feature>
<comment type="catalytic activity">
    <reaction evidence="1 10 11">
        <text>D-ribulose 5-phosphate = D-xylulose 5-phosphate</text>
        <dbReference type="Rhea" id="RHEA:13677"/>
        <dbReference type="ChEBI" id="CHEBI:57737"/>
        <dbReference type="ChEBI" id="CHEBI:58121"/>
        <dbReference type="EC" id="5.1.3.1"/>
    </reaction>
</comment>
<dbReference type="PROSITE" id="PS01086">
    <property type="entry name" value="RIBUL_P_3_EPIMER_2"/>
    <property type="match status" value="1"/>
</dbReference>
<keyword evidence="13" id="KW-0862">Zinc</keyword>
<feature type="active site" description="Proton donor" evidence="10 12">
    <location>
        <position position="191"/>
    </location>
</feature>
<dbReference type="AlphaFoldDB" id="A0A0R1EVX6"/>
<dbReference type="Proteomes" id="UP000051984">
    <property type="component" value="Unassembled WGS sequence"/>
</dbReference>
<dbReference type="InterPro" id="IPR026019">
    <property type="entry name" value="Ribul_P_3_epim"/>
</dbReference>
<feature type="binding site" evidence="10 14">
    <location>
        <position position="24"/>
    </location>
    <ligand>
        <name>substrate</name>
    </ligand>
</feature>
<proteinExistence type="inferred from homology"/>
<evidence type="ECO:0000256" key="6">
    <source>
        <dbReference type="ARBA" id="ARBA00009541"/>
    </source>
</evidence>
<dbReference type="Pfam" id="PF00834">
    <property type="entry name" value="Ribul_P_3_epim"/>
    <property type="match status" value="1"/>
</dbReference>
<dbReference type="GO" id="GO:0019323">
    <property type="term" value="P:pentose catabolic process"/>
    <property type="evidence" value="ECO:0007669"/>
    <property type="project" value="UniProtKB-UniRule"/>
</dbReference>
<dbReference type="InterPro" id="IPR011060">
    <property type="entry name" value="RibuloseP-bd_barrel"/>
</dbReference>
<comment type="cofactor">
    <cofactor evidence="2">
        <name>Mn(2+)</name>
        <dbReference type="ChEBI" id="CHEBI:29035"/>
    </cofactor>
</comment>
<gene>
    <name evidence="10" type="primary">rpe</name>
    <name evidence="15" type="ORF">FD51_GL000112</name>
</gene>
<feature type="binding site" evidence="10">
    <location>
        <begin position="191"/>
        <end position="193"/>
    </location>
    <ligand>
        <name>substrate</name>
    </ligand>
</feature>
<dbReference type="EMBL" id="AZCT01000001">
    <property type="protein sequence ID" value="KRK13558.1"/>
    <property type="molecule type" value="Genomic_DNA"/>
</dbReference>
<feature type="binding site" evidence="10 13">
    <location>
        <position position="191"/>
    </location>
    <ligand>
        <name>a divalent metal cation</name>
        <dbReference type="ChEBI" id="CHEBI:60240"/>
    </ligand>
</feature>
<protein>
    <recommendedName>
        <fullName evidence="7 10">Ribulose-phosphate 3-epimerase</fullName>
        <ecNumber evidence="7 10">5.1.3.1</ecNumber>
    </recommendedName>
</protein>
<reference evidence="15 16" key="1">
    <citation type="journal article" date="2015" name="Genome Announc.">
        <title>Expanding the biotechnology potential of lactobacilli through comparative genomics of 213 strains and associated genera.</title>
        <authorList>
            <person name="Sun Z."/>
            <person name="Harris H.M."/>
            <person name="McCann A."/>
            <person name="Guo C."/>
            <person name="Argimon S."/>
            <person name="Zhang W."/>
            <person name="Yang X."/>
            <person name="Jeffery I.B."/>
            <person name="Cooney J.C."/>
            <person name="Kagawa T.F."/>
            <person name="Liu W."/>
            <person name="Song Y."/>
            <person name="Salvetti E."/>
            <person name="Wrobel A."/>
            <person name="Rasinkangas P."/>
            <person name="Parkhill J."/>
            <person name="Rea M.C."/>
            <person name="O'Sullivan O."/>
            <person name="Ritari J."/>
            <person name="Douillard F.P."/>
            <person name="Paul Ross R."/>
            <person name="Yang R."/>
            <person name="Briner A.E."/>
            <person name="Felis G.E."/>
            <person name="de Vos W.M."/>
            <person name="Barrangou R."/>
            <person name="Klaenhammer T.R."/>
            <person name="Caufield P.W."/>
            <person name="Cui Y."/>
            <person name="Zhang H."/>
            <person name="O'Toole P.W."/>
        </authorList>
    </citation>
    <scope>NUCLEOTIDE SEQUENCE [LARGE SCALE GENOMIC DNA]</scope>
    <source>
        <strain evidence="15 16">DSM 20178</strain>
    </source>
</reference>
<feature type="binding site" evidence="10 14">
    <location>
        <begin position="158"/>
        <end position="161"/>
    </location>
    <ligand>
        <name>substrate</name>
    </ligand>
</feature>
<dbReference type="eggNOG" id="COG0036">
    <property type="taxonomic scope" value="Bacteria"/>
</dbReference>
<dbReference type="GO" id="GO:0005737">
    <property type="term" value="C:cytoplasm"/>
    <property type="evidence" value="ECO:0007669"/>
    <property type="project" value="UniProtKB-ARBA"/>
</dbReference>
<dbReference type="FunFam" id="3.20.20.70:FF:000004">
    <property type="entry name" value="Ribulose-phosphate 3-epimerase"/>
    <property type="match status" value="1"/>
</dbReference>
<dbReference type="NCBIfam" id="TIGR01163">
    <property type="entry name" value="rpe"/>
    <property type="match status" value="1"/>
</dbReference>
<feature type="binding site" evidence="10 13">
    <location>
        <position position="49"/>
    </location>
    <ligand>
        <name>a divalent metal cation</name>
        <dbReference type="ChEBI" id="CHEBI:60240"/>
    </ligand>
</feature>
<evidence type="ECO:0000256" key="12">
    <source>
        <dbReference type="PIRSR" id="PIRSR001461-1"/>
    </source>
</evidence>
<evidence type="ECO:0000256" key="3">
    <source>
        <dbReference type="ARBA" id="ARBA00001941"/>
    </source>
</evidence>
<dbReference type="CDD" id="cd00429">
    <property type="entry name" value="RPE"/>
    <property type="match status" value="1"/>
</dbReference>
<dbReference type="EC" id="5.1.3.1" evidence="7 10"/>
<keyword evidence="8 10" id="KW-0479">Metal-binding</keyword>
<dbReference type="InterPro" id="IPR013785">
    <property type="entry name" value="Aldolase_TIM"/>
</dbReference>
<evidence type="ECO:0000313" key="15">
    <source>
        <dbReference type="EMBL" id="KRK13558.1"/>
    </source>
</evidence>
<organism evidence="15 16">
    <name type="scientific">Lacticaseibacillus zeae DSM 20178 = KCTC 3804</name>
    <dbReference type="NCBI Taxonomy" id="1423816"/>
    <lineage>
        <taxon>Bacteria</taxon>
        <taxon>Bacillati</taxon>
        <taxon>Bacillota</taxon>
        <taxon>Bacilli</taxon>
        <taxon>Lactobacillales</taxon>
        <taxon>Lactobacillaceae</taxon>
        <taxon>Lacticaseibacillus</taxon>
    </lineage>
</organism>
<evidence type="ECO:0000256" key="13">
    <source>
        <dbReference type="PIRSR" id="PIRSR001461-2"/>
    </source>
</evidence>
<evidence type="ECO:0000256" key="14">
    <source>
        <dbReference type="PIRSR" id="PIRSR001461-3"/>
    </source>
</evidence>
<dbReference type="PROSITE" id="PS01085">
    <property type="entry name" value="RIBUL_P_3_EPIMER_1"/>
    <property type="match status" value="1"/>
</dbReference>
<evidence type="ECO:0000256" key="7">
    <source>
        <dbReference type="ARBA" id="ARBA00013188"/>
    </source>
</evidence>
<comment type="function">
    <text evidence="10">Catalyzes the reversible epimerization of D-ribulose 5-phosphate to D-xylulose 5-phosphate.</text>
</comment>
<feature type="binding site" evidence="14">
    <location>
        <position position="193"/>
    </location>
    <ligand>
        <name>substrate</name>
    </ligand>
</feature>
<feature type="binding site" evidence="10 14">
    <location>
        <begin position="213"/>
        <end position="214"/>
    </location>
    <ligand>
        <name>substrate</name>
    </ligand>
</feature>
<evidence type="ECO:0000256" key="4">
    <source>
        <dbReference type="ARBA" id="ARBA00001947"/>
    </source>
</evidence>
<dbReference type="GO" id="GO:0004750">
    <property type="term" value="F:D-ribulose-phosphate 3-epimerase activity"/>
    <property type="evidence" value="ECO:0007669"/>
    <property type="project" value="UniProtKB-UniRule"/>
</dbReference>
<dbReference type="Gene3D" id="3.20.20.70">
    <property type="entry name" value="Aldolase class I"/>
    <property type="match status" value="1"/>
</dbReference>
<evidence type="ECO:0000256" key="9">
    <source>
        <dbReference type="ARBA" id="ARBA00023235"/>
    </source>
</evidence>
<keyword evidence="9 10" id="KW-0413">Isomerase</keyword>
<keyword evidence="10 11" id="KW-0119">Carbohydrate metabolism</keyword>
<feature type="binding site" evidence="10 14">
    <location>
        <position position="82"/>
    </location>
    <ligand>
        <name>substrate</name>
    </ligand>
</feature>
<comment type="cofactor">
    <cofactor evidence="10 13">
        <name>a divalent metal cation</name>
        <dbReference type="ChEBI" id="CHEBI:60240"/>
    </cofactor>
    <text evidence="10 13">Binds 1 divalent metal cation per subunit.</text>
</comment>
<dbReference type="SUPFAM" id="SSF51366">
    <property type="entry name" value="Ribulose-phoshate binding barrel"/>
    <property type="match status" value="1"/>
</dbReference>
<evidence type="ECO:0000256" key="11">
    <source>
        <dbReference type="PIRNR" id="PIRNR001461"/>
    </source>
</evidence>
<comment type="cofactor">
    <cofactor evidence="4">
        <name>Zn(2+)</name>
        <dbReference type="ChEBI" id="CHEBI:29105"/>
    </cofactor>
</comment>
<evidence type="ECO:0000256" key="2">
    <source>
        <dbReference type="ARBA" id="ARBA00001936"/>
    </source>
</evidence>
<name>A0A0R1EVX6_LACZE</name>
<dbReference type="GO" id="GO:0046872">
    <property type="term" value="F:metal ion binding"/>
    <property type="evidence" value="ECO:0007669"/>
    <property type="project" value="UniProtKB-UniRule"/>
</dbReference>
<feature type="binding site" evidence="10 13">
    <location>
        <position position="82"/>
    </location>
    <ligand>
        <name>a divalent metal cation</name>
        <dbReference type="ChEBI" id="CHEBI:60240"/>
    </ligand>
</feature>
<accession>A0A0R1EVX6</accession>